<dbReference type="RefSeq" id="WP_037755470.1">
    <property type="nucleotide sequence ID" value="NZ_FPAB01000001.1"/>
</dbReference>
<dbReference type="GO" id="GO:0031411">
    <property type="term" value="C:gas vesicle"/>
    <property type="evidence" value="ECO:0007669"/>
    <property type="project" value="UniProtKB-SubCell"/>
</dbReference>
<evidence type="ECO:0000313" key="4">
    <source>
        <dbReference type="EMBL" id="SFS37309.1"/>
    </source>
</evidence>
<organism evidence="4 5">
    <name type="scientific">Streptomyces harbinensis</name>
    <dbReference type="NCBI Taxonomy" id="1176198"/>
    <lineage>
        <taxon>Bacteria</taxon>
        <taxon>Bacillati</taxon>
        <taxon>Actinomycetota</taxon>
        <taxon>Actinomycetes</taxon>
        <taxon>Kitasatosporales</taxon>
        <taxon>Streptomycetaceae</taxon>
        <taxon>Streptomyces</taxon>
    </lineage>
</organism>
<proteinExistence type="inferred from homology"/>
<dbReference type="Proteomes" id="UP000198873">
    <property type="component" value="Unassembled WGS sequence"/>
</dbReference>
<dbReference type="GO" id="GO:0031412">
    <property type="term" value="P:gas vesicle organization"/>
    <property type="evidence" value="ECO:0007669"/>
    <property type="project" value="InterPro"/>
</dbReference>
<protein>
    <submittedName>
        <fullName evidence="4">Gas vesicle synthesis protein GvpL/GvpF</fullName>
    </submittedName>
</protein>
<evidence type="ECO:0000256" key="3">
    <source>
        <dbReference type="ARBA" id="ARBA00035643"/>
    </source>
</evidence>
<dbReference type="AlphaFoldDB" id="A0A1I6PAW3"/>
<gene>
    <name evidence="4" type="ORF">SAMN05444716_101387</name>
</gene>
<accession>A0A1I6PAW3</accession>
<dbReference type="PANTHER" id="PTHR36852">
    <property type="entry name" value="PROTEIN GVPL 2"/>
    <property type="match status" value="1"/>
</dbReference>
<comment type="similarity">
    <text evidence="3">Belongs to the gas vesicle GvpF/GvpL family.</text>
</comment>
<sequence>MSRIYVYGVVRTGHPLPTGPTGVGSPPEPLRALPAGALTAVISAAPDGMLARRRDIIAHQDALLALAATGPVIPMRFGSLAPDEDTVRARLSDRPEEQLAVLERLAGRVEMNLKALVVEDALPQLLREDGRLRRLHSQLRAHPGYEASIRLGQAVAEGLQRRALRAAVRTRDRIRALADDTAAGPELDGCVLNLSFLLRREAEEEFRATVADCVAEYTGHADFRLSGPLPCFSFTALPGQAAPARRSAPTTARAR</sequence>
<dbReference type="InterPro" id="IPR009430">
    <property type="entry name" value="GvpL/GvpF"/>
</dbReference>
<dbReference type="EMBL" id="FPAB01000001">
    <property type="protein sequence ID" value="SFS37309.1"/>
    <property type="molecule type" value="Genomic_DNA"/>
</dbReference>
<keyword evidence="1" id="KW-0304">Gas vesicle</keyword>
<dbReference type="Pfam" id="PF06386">
    <property type="entry name" value="GvpL_GvpF"/>
    <property type="match status" value="1"/>
</dbReference>
<comment type="subcellular location">
    <subcellularLocation>
        <location evidence="2">Gas vesicle</location>
    </subcellularLocation>
</comment>
<evidence type="ECO:0000313" key="5">
    <source>
        <dbReference type="Proteomes" id="UP000198873"/>
    </source>
</evidence>
<dbReference type="PANTHER" id="PTHR36852:SF1">
    <property type="entry name" value="PROTEIN GVPL 2"/>
    <property type="match status" value="1"/>
</dbReference>
<reference evidence="5" key="1">
    <citation type="submission" date="2016-10" db="EMBL/GenBank/DDBJ databases">
        <authorList>
            <person name="Varghese N."/>
            <person name="Submissions S."/>
        </authorList>
    </citation>
    <scope>NUCLEOTIDE SEQUENCE [LARGE SCALE GENOMIC DNA]</scope>
    <source>
        <strain evidence="5">CGMCC 4.7047</strain>
    </source>
</reference>
<name>A0A1I6PAW3_9ACTN</name>
<evidence type="ECO:0000256" key="1">
    <source>
        <dbReference type="ARBA" id="ARBA00022987"/>
    </source>
</evidence>
<dbReference type="STRING" id="1176198.SAMN05444716_101387"/>
<evidence type="ECO:0000256" key="2">
    <source>
        <dbReference type="ARBA" id="ARBA00035108"/>
    </source>
</evidence>
<keyword evidence="5" id="KW-1185">Reference proteome</keyword>